<feature type="region of interest" description="Disordered" evidence="1">
    <location>
        <begin position="22"/>
        <end position="43"/>
    </location>
</feature>
<dbReference type="EMBL" id="JACTNZ010000002">
    <property type="protein sequence ID" value="KAG5561352.1"/>
    <property type="molecule type" value="Genomic_DNA"/>
</dbReference>
<reference evidence="2" key="1">
    <citation type="submission" date="2020-08" db="EMBL/GenBank/DDBJ databases">
        <title>Plant Genome Project.</title>
        <authorList>
            <person name="Zhang R.-G."/>
        </authorList>
    </citation>
    <scope>NUCLEOTIDE SEQUENCE</scope>
    <source>
        <strain evidence="2">WSP0</strain>
        <tissue evidence="2">Leaf</tissue>
    </source>
</reference>
<keyword evidence="3" id="KW-1185">Reference proteome</keyword>
<evidence type="ECO:0000313" key="2">
    <source>
        <dbReference type="EMBL" id="KAG5561352.1"/>
    </source>
</evidence>
<organism evidence="2 3">
    <name type="scientific">Rhododendron griersonianum</name>
    <dbReference type="NCBI Taxonomy" id="479676"/>
    <lineage>
        <taxon>Eukaryota</taxon>
        <taxon>Viridiplantae</taxon>
        <taxon>Streptophyta</taxon>
        <taxon>Embryophyta</taxon>
        <taxon>Tracheophyta</taxon>
        <taxon>Spermatophyta</taxon>
        <taxon>Magnoliopsida</taxon>
        <taxon>eudicotyledons</taxon>
        <taxon>Gunneridae</taxon>
        <taxon>Pentapetalae</taxon>
        <taxon>asterids</taxon>
        <taxon>Ericales</taxon>
        <taxon>Ericaceae</taxon>
        <taxon>Ericoideae</taxon>
        <taxon>Rhodoreae</taxon>
        <taxon>Rhododendron</taxon>
    </lineage>
</organism>
<protein>
    <submittedName>
        <fullName evidence="2">Uncharacterized protein</fullName>
    </submittedName>
</protein>
<sequence length="103" mass="11803">MCPFPSLPSPYWFPTPSSVLHTPLPHTPRSKPKSEKSSTVNTPNRRDISWKWRISVIEQYRDFNGIEEKGEENLIPEGNEVLGLGKLVKEVGCSVKDRARKIW</sequence>
<gene>
    <name evidence="2" type="ORF">RHGRI_004399</name>
</gene>
<dbReference type="AlphaFoldDB" id="A0AAV6L8R6"/>
<accession>A0AAV6L8R6</accession>
<name>A0AAV6L8R6_9ERIC</name>
<proteinExistence type="predicted"/>
<dbReference type="Proteomes" id="UP000823749">
    <property type="component" value="Chromosome 2"/>
</dbReference>
<evidence type="ECO:0000313" key="3">
    <source>
        <dbReference type="Proteomes" id="UP000823749"/>
    </source>
</evidence>
<evidence type="ECO:0000256" key="1">
    <source>
        <dbReference type="SAM" id="MobiDB-lite"/>
    </source>
</evidence>
<comment type="caution">
    <text evidence="2">The sequence shown here is derived from an EMBL/GenBank/DDBJ whole genome shotgun (WGS) entry which is preliminary data.</text>
</comment>